<dbReference type="Gene3D" id="3.40.50.720">
    <property type="entry name" value="NAD(P)-binding Rossmann-like Domain"/>
    <property type="match status" value="1"/>
</dbReference>
<sequence length="299" mass="31477">MRVAYAGVAHSHPFVDAANLRARGALAVGVWDADDGGRRREFAARFGAPEFARLDDLLARHPDVVVATPRTPRAADVAEACARAGVPAFFNKTIAADEAGLDRWRSLPPAPRFTSSVLRFSPALKAFAAALVGRRLRAVEVHAQHDIAAFLEGDRRWQDDPAGAGGTLVNIGIHAWELLDVLVPGATVDVMSAARVIGDVPTSSELRATVHARAGELPVTATVSGVAGADRYAVRVWTDDGIRGLVLPDDLDGLGYDATADAVVRLADGFVAVDAARTAAVYGNALAAARAARDREAPR</sequence>
<dbReference type="AlphaFoldDB" id="A0A543EDK7"/>
<accession>A0A543EDK7</accession>
<protein>
    <submittedName>
        <fullName evidence="1">Putative dehydrogenase</fullName>
    </submittedName>
</protein>
<dbReference type="OrthoDB" id="3512812at2"/>
<dbReference type="RefSeq" id="WP_141896354.1">
    <property type="nucleotide sequence ID" value="NZ_BAABLH010000004.1"/>
</dbReference>
<evidence type="ECO:0000313" key="1">
    <source>
        <dbReference type="EMBL" id="TQM19661.1"/>
    </source>
</evidence>
<dbReference type="SUPFAM" id="SSF51735">
    <property type="entry name" value="NAD(P)-binding Rossmann-fold domains"/>
    <property type="match status" value="1"/>
</dbReference>
<gene>
    <name evidence="1" type="ORF">FB391_3496</name>
</gene>
<dbReference type="InterPro" id="IPR036291">
    <property type="entry name" value="NAD(P)-bd_dom_sf"/>
</dbReference>
<proteinExistence type="predicted"/>
<keyword evidence="2" id="KW-1185">Reference proteome</keyword>
<reference evidence="1 2" key="1">
    <citation type="submission" date="2019-06" db="EMBL/GenBank/DDBJ databases">
        <title>Sequencing the genomes of 1000 actinobacteria strains.</title>
        <authorList>
            <person name="Klenk H.-P."/>
        </authorList>
    </citation>
    <scope>NUCLEOTIDE SEQUENCE [LARGE SCALE GENOMIC DNA]</scope>
    <source>
        <strain evidence="1 2">DSM 105492</strain>
    </source>
</reference>
<comment type="caution">
    <text evidence="1">The sequence shown here is derived from an EMBL/GenBank/DDBJ whole genome shotgun (WGS) entry which is preliminary data.</text>
</comment>
<dbReference type="Proteomes" id="UP000320235">
    <property type="component" value="Unassembled WGS sequence"/>
</dbReference>
<dbReference type="EMBL" id="VFPE01000007">
    <property type="protein sequence ID" value="TQM19661.1"/>
    <property type="molecule type" value="Genomic_DNA"/>
</dbReference>
<organism evidence="1 2">
    <name type="scientific">Microbacterium kyungheense</name>
    <dbReference type="NCBI Taxonomy" id="1263636"/>
    <lineage>
        <taxon>Bacteria</taxon>
        <taxon>Bacillati</taxon>
        <taxon>Actinomycetota</taxon>
        <taxon>Actinomycetes</taxon>
        <taxon>Micrococcales</taxon>
        <taxon>Microbacteriaceae</taxon>
        <taxon>Microbacterium</taxon>
    </lineage>
</organism>
<evidence type="ECO:0000313" key="2">
    <source>
        <dbReference type="Proteomes" id="UP000320235"/>
    </source>
</evidence>
<name>A0A543EDK7_9MICO</name>
<dbReference type="Gene3D" id="3.30.360.10">
    <property type="entry name" value="Dihydrodipicolinate Reductase, domain 2"/>
    <property type="match status" value="1"/>
</dbReference>